<comment type="caution">
    <text evidence="2">The sequence shown here is derived from an EMBL/GenBank/DDBJ whole genome shotgun (WGS) entry which is preliminary data.</text>
</comment>
<dbReference type="Proteomes" id="UP000558488">
    <property type="component" value="Unassembled WGS sequence"/>
</dbReference>
<dbReference type="EMBL" id="JACAGB010000085">
    <property type="protein sequence ID" value="KAF6273025.1"/>
    <property type="molecule type" value="Genomic_DNA"/>
</dbReference>
<reference evidence="2 3" key="1">
    <citation type="journal article" date="2020" name="Nature">
        <title>Six reference-quality genomes reveal evolution of bat adaptations.</title>
        <authorList>
            <person name="Jebb D."/>
            <person name="Huang Z."/>
            <person name="Pippel M."/>
            <person name="Hughes G.M."/>
            <person name="Lavrichenko K."/>
            <person name="Devanna P."/>
            <person name="Winkler S."/>
            <person name="Jermiin L.S."/>
            <person name="Skirmuntt E.C."/>
            <person name="Katzourakis A."/>
            <person name="Burkitt-Gray L."/>
            <person name="Ray D.A."/>
            <person name="Sullivan K.A.M."/>
            <person name="Roscito J.G."/>
            <person name="Kirilenko B.M."/>
            <person name="Davalos L.M."/>
            <person name="Corthals A.P."/>
            <person name="Power M.L."/>
            <person name="Jones G."/>
            <person name="Ransome R.D."/>
            <person name="Dechmann D.K.N."/>
            <person name="Locatelli A.G."/>
            <person name="Puechmaille S.J."/>
            <person name="Fedrigo O."/>
            <person name="Jarvis E.D."/>
            <person name="Hiller M."/>
            <person name="Vernes S.C."/>
            <person name="Myers E.W."/>
            <person name="Teeling E.C."/>
        </authorList>
    </citation>
    <scope>NUCLEOTIDE SEQUENCE [LARGE SCALE GENOMIC DNA]</scope>
    <source>
        <strain evidence="2">MPipKuh1</strain>
        <tissue evidence="2">Flight muscle</tissue>
    </source>
</reference>
<organism evidence="2 3">
    <name type="scientific">Pipistrellus kuhlii</name>
    <name type="common">Kuhl's pipistrelle</name>
    <dbReference type="NCBI Taxonomy" id="59472"/>
    <lineage>
        <taxon>Eukaryota</taxon>
        <taxon>Metazoa</taxon>
        <taxon>Chordata</taxon>
        <taxon>Craniata</taxon>
        <taxon>Vertebrata</taxon>
        <taxon>Euteleostomi</taxon>
        <taxon>Mammalia</taxon>
        <taxon>Eutheria</taxon>
        <taxon>Laurasiatheria</taxon>
        <taxon>Chiroptera</taxon>
        <taxon>Yangochiroptera</taxon>
        <taxon>Vespertilionidae</taxon>
        <taxon>Pipistrellus</taxon>
    </lineage>
</organism>
<evidence type="ECO:0000313" key="2">
    <source>
        <dbReference type="EMBL" id="KAF6273025.1"/>
    </source>
</evidence>
<sequence length="163" mass="18398">MSWKPAKCNHPSFQKSIPFLGKERRGLWEDGLSPCPALGTPVRQGALCPECGGWAWRGKPGALGTGVGHPTRLLILRPGPRMLFQESPAQLLHRVNFARQLPSFLLQLLSQEGERLKQRSTMCPPPRPLWLHCWETAPREERPRAQEGLFGRTHTCPQDQHSQ</sequence>
<proteinExistence type="predicted"/>
<name>A0A7J7RAN7_PIPKU</name>
<dbReference type="AlphaFoldDB" id="A0A7J7RAN7"/>
<accession>A0A7J7RAN7</accession>
<gene>
    <name evidence="2" type="ORF">mPipKuh1_010701</name>
</gene>
<evidence type="ECO:0000256" key="1">
    <source>
        <dbReference type="SAM" id="MobiDB-lite"/>
    </source>
</evidence>
<evidence type="ECO:0000313" key="3">
    <source>
        <dbReference type="Proteomes" id="UP000558488"/>
    </source>
</evidence>
<protein>
    <submittedName>
        <fullName evidence="2">Uncharacterized protein</fullName>
    </submittedName>
</protein>
<keyword evidence="3" id="KW-1185">Reference proteome</keyword>
<feature type="region of interest" description="Disordered" evidence="1">
    <location>
        <begin position="142"/>
        <end position="163"/>
    </location>
</feature>